<name>A0A4R6KQ28_9ACTN</name>
<dbReference type="Pfam" id="PF10012">
    <property type="entry name" value="DUF2255"/>
    <property type="match status" value="1"/>
</dbReference>
<evidence type="ECO:0008006" key="3">
    <source>
        <dbReference type="Google" id="ProtNLM"/>
    </source>
</evidence>
<dbReference type="AlphaFoldDB" id="A0A4R6KQ28"/>
<sequence>MDNSLETTVDWTPEELSRVGRADELQVSSYRRDGTLRPFVPIWIARVGDALCIRSAHGPANGWYRRALAAGAGRIRAGGIERDVRFDPLDASDPAQSAIDEAYHAKYDRYGPRYVATVVGPSARQTTLRIVPAQGAL</sequence>
<proteinExistence type="predicted"/>
<dbReference type="OrthoDB" id="162563at2"/>
<evidence type="ECO:0000313" key="2">
    <source>
        <dbReference type="Proteomes" id="UP000295388"/>
    </source>
</evidence>
<dbReference type="InterPro" id="IPR016888">
    <property type="entry name" value="UCP028498"/>
</dbReference>
<keyword evidence="2" id="KW-1185">Reference proteome</keyword>
<evidence type="ECO:0000313" key="1">
    <source>
        <dbReference type="EMBL" id="TDO51719.1"/>
    </source>
</evidence>
<dbReference type="EMBL" id="SNWQ01000003">
    <property type="protein sequence ID" value="TDO51719.1"/>
    <property type="molecule type" value="Genomic_DNA"/>
</dbReference>
<comment type="caution">
    <text evidence="1">The sequence shown here is derived from an EMBL/GenBank/DDBJ whole genome shotgun (WGS) entry which is preliminary data.</text>
</comment>
<organism evidence="1 2">
    <name type="scientific">Kribbella caucasensis</name>
    <dbReference type="NCBI Taxonomy" id="2512215"/>
    <lineage>
        <taxon>Bacteria</taxon>
        <taxon>Bacillati</taxon>
        <taxon>Actinomycetota</taxon>
        <taxon>Actinomycetes</taxon>
        <taxon>Propionibacteriales</taxon>
        <taxon>Kribbellaceae</taxon>
        <taxon>Kribbella</taxon>
    </lineage>
</organism>
<gene>
    <name evidence="1" type="ORF">EV643_103458</name>
</gene>
<reference evidence="1 2" key="1">
    <citation type="submission" date="2019-03" db="EMBL/GenBank/DDBJ databases">
        <title>Genomic Encyclopedia of Type Strains, Phase III (KMG-III): the genomes of soil and plant-associated and newly described type strains.</title>
        <authorList>
            <person name="Whitman W."/>
        </authorList>
    </citation>
    <scope>NUCLEOTIDE SEQUENCE [LARGE SCALE GENOMIC DNA]</scope>
    <source>
        <strain evidence="1 2">VKM Ac-2527</strain>
    </source>
</reference>
<dbReference type="RefSeq" id="WP_133799618.1">
    <property type="nucleotide sequence ID" value="NZ_SNWQ01000003.1"/>
</dbReference>
<dbReference type="Proteomes" id="UP000295388">
    <property type="component" value="Unassembled WGS sequence"/>
</dbReference>
<accession>A0A4R6KQ28</accession>
<protein>
    <recommendedName>
        <fullName evidence="3">DUF2255 family protein</fullName>
    </recommendedName>
</protein>